<feature type="transmembrane region" description="Helical" evidence="1">
    <location>
        <begin position="35"/>
        <end position="57"/>
    </location>
</feature>
<dbReference type="PROSITE" id="PS51257">
    <property type="entry name" value="PROKAR_LIPOPROTEIN"/>
    <property type="match status" value="1"/>
</dbReference>
<dbReference type="EMBL" id="LXEP01000047">
    <property type="protein sequence ID" value="OAT16766.1"/>
    <property type="molecule type" value="Genomic_DNA"/>
</dbReference>
<keyword evidence="1" id="KW-0812">Transmembrane</keyword>
<evidence type="ECO:0000313" key="2">
    <source>
        <dbReference type="EMBL" id="OAT16766.1"/>
    </source>
</evidence>
<evidence type="ECO:0000313" key="3">
    <source>
        <dbReference type="Proteomes" id="UP000078504"/>
    </source>
</evidence>
<gene>
    <name evidence="2" type="ORF">M977_04516</name>
</gene>
<feature type="transmembrane region" description="Helical" evidence="1">
    <location>
        <begin position="78"/>
        <end position="101"/>
    </location>
</feature>
<dbReference type="Proteomes" id="UP000078504">
    <property type="component" value="Unassembled WGS sequence"/>
</dbReference>
<name>A0A1B7HMD2_9ENTR</name>
<sequence>MQLVKVSSAVSALLSCVNAAIILWEDVFFGVKSSQPIVSIIVSLLFVVSGMVIWLVGSNAGKLAAWVSPEGLTTYKQLSGSLTVIFVLCGLIMLSVIYGLATRIGQGFSIFG</sequence>
<evidence type="ECO:0000256" key="1">
    <source>
        <dbReference type="SAM" id="Phobius"/>
    </source>
</evidence>
<keyword evidence="1" id="KW-0472">Membrane</keyword>
<organism evidence="2 3">
    <name type="scientific">Buttiauxella gaviniae ATCC 51604</name>
    <dbReference type="NCBI Taxonomy" id="1354253"/>
    <lineage>
        <taxon>Bacteria</taxon>
        <taxon>Pseudomonadati</taxon>
        <taxon>Pseudomonadota</taxon>
        <taxon>Gammaproteobacteria</taxon>
        <taxon>Enterobacterales</taxon>
        <taxon>Enterobacteriaceae</taxon>
        <taxon>Buttiauxella</taxon>
    </lineage>
</organism>
<comment type="caution">
    <text evidence="2">The sequence shown here is derived from an EMBL/GenBank/DDBJ whole genome shotgun (WGS) entry which is preliminary data.</text>
</comment>
<reference evidence="2 3" key="1">
    <citation type="submission" date="2016-04" db="EMBL/GenBank/DDBJ databases">
        <title>ATOL: Assembling a taxonomically balanced genome-scale reconstruction of the evolutionary history of the Enterobacteriaceae.</title>
        <authorList>
            <person name="Plunkett G.III."/>
            <person name="Neeno-Eckwall E.C."/>
            <person name="Glasner J.D."/>
            <person name="Perna N.T."/>
        </authorList>
    </citation>
    <scope>NUCLEOTIDE SEQUENCE [LARGE SCALE GENOMIC DNA]</scope>
    <source>
        <strain evidence="2 3">ATCC 51604</strain>
    </source>
</reference>
<dbReference type="AlphaFoldDB" id="A0A1B7HMD2"/>
<dbReference type="PATRIC" id="fig|1354253.4.peg.4640"/>
<keyword evidence="1" id="KW-1133">Transmembrane helix</keyword>
<proteinExistence type="predicted"/>
<protein>
    <submittedName>
        <fullName evidence="2">Uncharacterized protein</fullName>
    </submittedName>
</protein>
<accession>A0A1B7HMD2</accession>
<dbReference type="RefSeq" id="WP_064519079.1">
    <property type="nucleotide sequence ID" value="NZ_LXEP01000047.1"/>
</dbReference>